<dbReference type="InterPro" id="IPR017853">
    <property type="entry name" value="GH"/>
</dbReference>
<dbReference type="SUPFAM" id="SSF49785">
    <property type="entry name" value="Galactose-binding domain-like"/>
    <property type="match status" value="1"/>
</dbReference>
<keyword evidence="6 8" id="KW-0326">Glycosidase</keyword>
<dbReference type="EC" id="3.2.1.23" evidence="3 8"/>
<dbReference type="GO" id="GO:0030246">
    <property type="term" value="F:carbohydrate binding"/>
    <property type="evidence" value="ECO:0007669"/>
    <property type="project" value="InterPro"/>
</dbReference>
<dbReference type="InterPro" id="IPR008979">
    <property type="entry name" value="Galactose-bd-like_sf"/>
</dbReference>
<evidence type="ECO:0000256" key="7">
    <source>
        <dbReference type="ARBA" id="ARBA00032230"/>
    </source>
</evidence>
<dbReference type="PRINTS" id="PR00132">
    <property type="entry name" value="GLHYDRLASE2"/>
</dbReference>
<evidence type="ECO:0000256" key="5">
    <source>
        <dbReference type="ARBA" id="ARBA00022801"/>
    </source>
</evidence>
<dbReference type="InterPro" id="IPR004199">
    <property type="entry name" value="B-gal_small/dom_5"/>
</dbReference>
<dbReference type="Pfam" id="PF02836">
    <property type="entry name" value="Glyco_hydro_2_C"/>
    <property type="match status" value="1"/>
</dbReference>
<dbReference type="Gene3D" id="2.70.98.10">
    <property type="match status" value="1"/>
</dbReference>
<evidence type="ECO:0000256" key="4">
    <source>
        <dbReference type="ARBA" id="ARBA00013303"/>
    </source>
</evidence>
<dbReference type="InterPro" id="IPR006101">
    <property type="entry name" value="Glyco_hydro_2"/>
</dbReference>
<feature type="domain" description="Beta galactosidase small chain/" evidence="9">
    <location>
        <begin position="730"/>
        <end position="1001"/>
    </location>
</feature>
<dbReference type="AlphaFoldDB" id="A0A1I2BV79"/>
<dbReference type="InterPro" id="IPR013783">
    <property type="entry name" value="Ig-like_fold"/>
</dbReference>
<comment type="similarity">
    <text evidence="2 8">Belongs to the glycosyl hydrolase 2 family.</text>
</comment>
<dbReference type="Pfam" id="PF16353">
    <property type="entry name" value="LacZ_4"/>
    <property type="match status" value="1"/>
</dbReference>
<dbReference type="SUPFAM" id="SSF49303">
    <property type="entry name" value="beta-Galactosidase/glucuronidase domain"/>
    <property type="match status" value="2"/>
</dbReference>
<dbReference type="Gene3D" id="2.60.40.10">
    <property type="entry name" value="Immunoglobulins"/>
    <property type="match status" value="2"/>
</dbReference>
<dbReference type="InterPro" id="IPR011013">
    <property type="entry name" value="Gal_mutarotase_sf_dom"/>
</dbReference>
<dbReference type="InterPro" id="IPR050347">
    <property type="entry name" value="Bact_Beta-galactosidase"/>
</dbReference>
<keyword evidence="11" id="KW-1185">Reference proteome</keyword>
<dbReference type="Pfam" id="PF00703">
    <property type="entry name" value="Glyco_hydro_2"/>
    <property type="match status" value="1"/>
</dbReference>
<dbReference type="Gene3D" id="3.20.20.80">
    <property type="entry name" value="Glycosidases"/>
    <property type="match status" value="1"/>
</dbReference>
<organism evidence="10 11">
    <name type="scientific">Paenibacillus catalpae</name>
    <dbReference type="NCBI Taxonomy" id="1045775"/>
    <lineage>
        <taxon>Bacteria</taxon>
        <taxon>Bacillati</taxon>
        <taxon>Bacillota</taxon>
        <taxon>Bacilli</taxon>
        <taxon>Bacillales</taxon>
        <taxon>Paenibacillaceae</taxon>
        <taxon>Paenibacillus</taxon>
    </lineage>
</organism>
<evidence type="ECO:0000256" key="6">
    <source>
        <dbReference type="ARBA" id="ARBA00023295"/>
    </source>
</evidence>
<dbReference type="InterPro" id="IPR006102">
    <property type="entry name" value="Ig-like_GH2"/>
</dbReference>
<dbReference type="GO" id="GO:0009341">
    <property type="term" value="C:beta-galactosidase complex"/>
    <property type="evidence" value="ECO:0007669"/>
    <property type="project" value="InterPro"/>
</dbReference>
<dbReference type="InterPro" id="IPR036156">
    <property type="entry name" value="Beta-gal/glucu_dom_sf"/>
</dbReference>
<accession>A0A1I2BV79</accession>
<evidence type="ECO:0000256" key="3">
    <source>
        <dbReference type="ARBA" id="ARBA00012756"/>
    </source>
</evidence>
<dbReference type="PROSITE" id="PS00719">
    <property type="entry name" value="GLYCOSYL_HYDROL_F2_1"/>
    <property type="match status" value="1"/>
</dbReference>
<dbReference type="STRING" id="1045775.SAMN05216378_3675"/>
<dbReference type="SMART" id="SM01038">
    <property type="entry name" value="Bgal_small_N"/>
    <property type="match status" value="1"/>
</dbReference>
<dbReference type="InterPro" id="IPR006104">
    <property type="entry name" value="Glyco_hydro_2_N"/>
</dbReference>
<dbReference type="InterPro" id="IPR014718">
    <property type="entry name" value="GH-type_carb-bd"/>
</dbReference>
<dbReference type="RefSeq" id="WP_342716410.1">
    <property type="nucleotide sequence ID" value="NZ_FOMT01000003.1"/>
</dbReference>
<evidence type="ECO:0000259" key="9">
    <source>
        <dbReference type="SMART" id="SM01038"/>
    </source>
</evidence>
<dbReference type="PANTHER" id="PTHR46323:SF2">
    <property type="entry name" value="BETA-GALACTOSIDASE"/>
    <property type="match status" value="1"/>
</dbReference>
<dbReference type="InterPro" id="IPR023230">
    <property type="entry name" value="Glyco_hydro_2_CS"/>
</dbReference>
<sequence>MMINIPKLWENLEVMHLNREDARTAFVPYADAEAAASGKRGHSPFYRTLNGNWAFRYFNSVYDVKEPFYETDANVGNWDSLIVPSCWQTNGYDQMQYTNFNYPIPCDPPFVPEENPAGAYVREFHVPDTWIGKQTHIVFEGVNSCFYLWVNGQLVGYSQGSRVPAEFDLTAFVKPGANKVAVLVLKWCDGTYIEDQDCWRYTGIFRDVYLLARDAKRIRDIELKQDSNEDFSKAIVNVAIETAGGDVTVKLELNNAEGEVIASGEGSVHDSGTIGLELANPILWNAENPYLYRLVVHAGEEVLSFAVGFRRIEIIDGVFRINGAAVKLKGVNRHDSHPVLGQTIPINHMIKDLNLMKRHNINTIRTSHYPNDPRFLDLCDEYGFYVIDEADLECHGIASAAPWKPGSFHTLSTNSAWRDAFIDRAVRMVERDKNHACIVMWSMGNESGYGENHIAMQDWTRRRDPSRPVHYEGAAHVYKGNPNVETLDVNSRMYASVEEVQQYGADPANTKPLFLCEYSHAMGNGPGDLKEYWDVFYAYPKLMGGCVWEWNDHGALTYTAEGKPFYAYGGDFGDKPNDGNFCLDGLVTPDRKPHIGLLELKQVITPVVIEAVGQQQGLYKVTNLYDFIDLSGVVLHWKLENTAGRILKQGQITQLDIQPKQYGTIQLDEVSSYKGGGILTFSVRQKNETVWAEAGYELSFAQFEYDAPQAPAVHATVPAITAKEEDESLLLEGEGFRHTFNLRKGTLTGLSKHGIELLTAPASFTIWRAPTDNDRNVKVKWIAEGYDRVGMKVYGTSWSQPDESTVEVKVSFALSGYIFYPILKGEAVWRFDGNGVATLSVSVDVREELVFLPRFGLRLEMSEATEEIEYAGFGPHESYVDKRRSAKKGVYLTMVDDMFENYIFPQENGSRYGTEWMVASNEQGMGLRFEQVSGAFSFNASRYTPEELTEKTHSHLLKKSGKTIVHADYKMSGVGSNSCGPELLQQYRLDEKSFTFDIRIVPVFKEDY</sequence>
<evidence type="ECO:0000256" key="1">
    <source>
        <dbReference type="ARBA" id="ARBA00001412"/>
    </source>
</evidence>
<name>A0A1I2BV79_9BACL</name>
<dbReference type="SUPFAM" id="SSF51445">
    <property type="entry name" value="(Trans)glycosidases"/>
    <property type="match status" value="1"/>
</dbReference>
<evidence type="ECO:0000256" key="8">
    <source>
        <dbReference type="RuleBase" id="RU361154"/>
    </source>
</evidence>
<comment type="catalytic activity">
    <reaction evidence="1 8">
        <text>Hydrolysis of terminal non-reducing beta-D-galactose residues in beta-D-galactosides.</text>
        <dbReference type="EC" id="3.2.1.23"/>
    </reaction>
</comment>
<dbReference type="PROSITE" id="PS00608">
    <property type="entry name" value="GLYCOSYL_HYDROL_F2_2"/>
    <property type="match status" value="1"/>
</dbReference>
<dbReference type="GO" id="GO:0005990">
    <property type="term" value="P:lactose catabolic process"/>
    <property type="evidence" value="ECO:0007669"/>
    <property type="project" value="TreeGrafter"/>
</dbReference>
<reference evidence="11" key="1">
    <citation type="submission" date="2016-10" db="EMBL/GenBank/DDBJ databases">
        <authorList>
            <person name="Varghese N."/>
            <person name="Submissions S."/>
        </authorList>
    </citation>
    <scope>NUCLEOTIDE SEQUENCE [LARGE SCALE GENOMIC DNA]</scope>
    <source>
        <strain evidence="11">CGMCC 1.10784</strain>
    </source>
</reference>
<evidence type="ECO:0000313" key="11">
    <source>
        <dbReference type="Proteomes" id="UP000198855"/>
    </source>
</evidence>
<dbReference type="PANTHER" id="PTHR46323">
    <property type="entry name" value="BETA-GALACTOSIDASE"/>
    <property type="match status" value="1"/>
</dbReference>
<dbReference type="EMBL" id="FOMT01000003">
    <property type="protein sequence ID" value="SFE59895.1"/>
    <property type="molecule type" value="Genomic_DNA"/>
</dbReference>
<keyword evidence="5 8" id="KW-0378">Hydrolase</keyword>
<dbReference type="Pfam" id="PF02929">
    <property type="entry name" value="Bgal_small_N"/>
    <property type="match status" value="1"/>
</dbReference>
<dbReference type="FunFam" id="3.20.20.80:FF:000018">
    <property type="entry name" value="Beta-galactosidase"/>
    <property type="match status" value="1"/>
</dbReference>
<evidence type="ECO:0000256" key="2">
    <source>
        <dbReference type="ARBA" id="ARBA00007401"/>
    </source>
</evidence>
<dbReference type="InterPro" id="IPR006103">
    <property type="entry name" value="Glyco_hydro_2_cat"/>
</dbReference>
<dbReference type="SUPFAM" id="SSF74650">
    <property type="entry name" value="Galactose mutarotase-like"/>
    <property type="match status" value="1"/>
</dbReference>
<dbReference type="Gene3D" id="2.60.120.260">
    <property type="entry name" value="Galactose-binding domain-like"/>
    <property type="match status" value="1"/>
</dbReference>
<dbReference type="GO" id="GO:0004565">
    <property type="term" value="F:beta-galactosidase activity"/>
    <property type="evidence" value="ECO:0007669"/>
    <property type="project" value="UniProtKB-EC"/>
</dbReference>
<evidence type="ECO:0000313" key="10">
    <source>
        <dbReference type="EMBL" id="SFE59895.1"/>
    </source>
</evidence>
<protein>
    <recommendedName>
        <fullName evidence="4 8">Beta-galactosidase</fullName>
        <ecNumber evidence="3 8">3.2.1.23</ecNumber>
    </recommendedName>
    <alternativeName>
        <fullName evidence="7 8">Lactase</fullName>
    </alternativeName>
</protein>
<dbReference type="InterPro" id="IPR032312">
    <property type="entry name" value="LacZ_4"/>
</dbReference>
<dbReference type="Pfam" id="PF02837">
    <property type="entry name" value="Glyco_hydro_2_N"/>
    <property type="match status" value="1"/>
</dbReference>
<dbReference type="Proteomes" id="UP000198855">
    <property type="component" value="Unassembled WGS sequence"/>
</dbReference>
<dbReference type="InterPro" id="IPR023232">
    <property type="entry name" value="Glyco_hydro_2_AS"/>
</dbReference>
<proteinExistence type="inferred from homology"/>
<gene>
    <name evidence="10" type="ORF">SAMN05216378_3675</name>
</gene>